<dbReference type="CDD" id="cd04301">
    <property type="entry name" value="NAT_SF"/>
    <property type="match status" value="1"/>
</dbReference>
<dbReference type="Proteomes" id="UP000826271">
    <property type="component" value="Unassembled WGS sequence"/>
</dbReference>
<dbReference type="Gene3D" id="3.40.630.30">
    <property type="match status" value="1"/>
</dbReference>
<evidence type="ECO:0000259" key="1">
    <source>
        <dbReference type="PROSITE" id="PS51186"/>
    </source>
</evidence>
<dbReference type="GO" id="GO:0016747">
    <property type="term" value="F:acyltransferase activity, transferring groups other than amino-acyl groups"/>
    <property type="evidence" value="ECO:0007669"/>
    <property type="project" value="InterPro"/>
</dbReference>
<keyword evidence="3" id="KW-1185">Reference proteome</keyword>
<proteinExistence type="predicted"/>
<dbReference type="InterPro" id="IPR016181">
    <property type="entry name" value="Acyl_CoA_acyltransferase"/>
</dbReference>
<dbReference type="AlphaFoldDB" id="A0AAV6WCK8"/>
<evidence type="ECO:0000313" key="2">
    <source>
        <dbReference type="EMBL" id="KAG8366192.1"/>
    </source>
</evidence>
<accession>A0AAV6WCK8</accession>
<gene>
    <name evidence="2" type="ORF">BUALT_Bualt17G0051000</name>
</gene>
<protein>
    <recommendedName>
        <fullName evidence="1">N-acetyltransferase domain-containing protein</fullName>
    </recommendedName>
</protein>
<organism evidence="2 3">
    <name type="scientific">Buddleja alternifolia</name>
    <dbReference type="NCBI Taxonomy" id="168488"/>
    <lineage>
        <taxon>Eukaryota</taxon>
        <taxon>Viridiplantae</taxon>
        <taxon>Streptophyta</taxon>
        <taxon>Embryophyta</taxon>
        <taxon>Tracheophyta</taxon>
        <taxon>Spermatophyta</taxon>
        <taxon>Magnoliopsida</taxon>
        <taxon>eudicotyledons</taxon>
        <taxon>Gunneridae</taxon>
        <taxon>Pentapetalae</taxon>
        <taxon>asterids</taxon>
        <taxon>lamiids</taxon>
        <taxon>Lamiales</taxon>
        <taxon>Scrophulariaceae</taxon>
        <taxon>Buddlejeae</taxon>
        <taxon>Buddleja</taxon>
    </lineage>
</organism>
<comment type="caution">
    <text evidence="2">The sequence shown here is derived from an EMBL/GenBank/DDBJ whole genome shotgun (WGS) entry which is preliminary data.</text>
</comment>
<dbReference type="PANTHER" id="PTHR47489">
    <property type="entry name" value="ACYL-COA N-ACYLTRANSFERASES (NAT) SUPERFAMILY PROTEIN"/>
    <property type="match status" value="1"/>
</dbReference>
<reference evidence="2" key="1">
    <citation type="submission" date="2019-10" db="EMBL/GenBank/DDBJ databases">
        <authorList>
            <person name="Zhang R."/>
            <person name="Pan Y."/>
            <person name="Wang J."/>
            <person name="Ma R."/>
            <person name="Yu S."/>
        </authorList>
    </citation>
    <scope>NUCLEOTIDE SEQUENCE</scope>
    <source>
        <strain evidence="2">LA-IB0</strain>
        <tissue evidence="2">Leaf</tissue>
    </source>
</reference>
<name>A0AAV6WCK8_9LAMI</name>
<feature type="domain" description="N-acetyltransferase" evidence="1">
    <location>
        <begin position="83"/>
        <end position="263"/>
    </location>
</feature>
<evidence type="ECO:0000313" key="3">
    <source>
        <dbReference type="Proteomes" id="UP000826271"/>
    </source>
</evidence>
<dbReference type="PANTHER" id="PTHR47489:SF2">
    <property type="entry name" value="GCN5-RELATED N-ACETYLTRANSFERASE 5, CHLOROPLASTIC"/>
    <property type="match status" value="1"/>
</dbReference>
<dbReference type="PROSITE" id="PS51186">
    <property type="entry name" value="GNAT"/>
    <property type="match status" value="1"/>
</dbReference>
<sequence length="279" mass="32171">MARTLSVSISPHYHRHLHHHLSAANHRHPFLKFPQNNHYNNLSLSASNSSSIQTGRFLTNEELEKLEFLENYSYHQELESGLLWVRLMRDEEMDMTVSLLSDSFAESMMMATGYVKLLELLVKNYLTERREMMPHNATLLGVYRENGEEDFELAGTVELTFDKKGANAKPPTPIPPKNSPYICNMAVRKQLRRRGIGWHLLKASEELITQMSSSREVYLHCRIIDDGPFNMYTRAGYNVVKTDSILTLFALQRRRHLMRKDLPAPDNASALDIPNEQLS</sequence>
<dbReference type="EMBL" id="WHWC01000017">
    <property type="protein sequence ID" value="KAG8366192.1"/>
    <property type="molecule type" value="Genomic_DNA"/>
</dbReference>
<dbReference type="SUPFAM" id="SSF55729">
    <property type="entry name" value="Acyl-CoA N-acyltransferases (Nat)"/>
    <property type="match status" value="1"/>
</dbReference>
<dbReference type="InterPro" id="IPR000182">
    <property type="entry name" value="GNAT_dom"/>
</dbReference>
<dbReference type="Pfam" id="PF00583">
    <property type="entry name" value="Acetyltransf_1"/>
    <property type="match status" value="1"/>
</dbReference>